<dbReference type="EC" id="1.2.1.41" evidence="3"/>
<evidence type="ECO:0000259" key="2">
    <source>
        <dbReference type="Pfam" id="PF00171"/>
    </source>
</evidence>
<reference evidence="3 4" key="1">
    <citation type="submission" date="2018-10" db="EMBL/GenBank/DDBJ databases">
        <authorList>
            <person name="Criscuolo A."/>
        </authorList>
    </citation>
    <scope>NUCLEOTIDE SEQUENCE [LARGE SCALE GENOMIC DNA]</scope>
    <source>
        <strain evidence="3">DnA1</strain>
    </source>
</reference>
<evidence type="ECO:0000256" key="1">
    <source>
        <dbReference type="ARBA" id="ARBA00023002"/>
    </source>
</evidence>
<sequence length="501" mass="53053">MSEQGTLERLEAGMPIPFGGNRYTRVDEALARAFAPGDRLLVVQESGALLHVPAAVDAAARASVARAQAAFAALADCPRERVDQFYERFAQALSDDAVWADIVAANQEDVARAAAKGRSTTRLKVSDAMRAAMIAGLRAWPGVVGPDHRLAGEVAHADWRVAIERVPLGVVGFVFEGRPNVLVDACGVLATGNAAVLRIGSDALGTARALVGRALAPALQAAGLPDGCVSLIDLEDRAGGWALFSDTRLALAVARGSGEAVMQLSSVARQAGVPVSAHGTGGAWMVVDATGDADHFARSVTRSLDRKVCNTLNVCCIVRERAQELVPRFLAAIDAAGAARGGSPRLHVLPSAQAYVPDELYARQVTVRRAEGEVSEPYATSLAEAQLGREWEWEDTPELTLAVVDSVEQAVALFNRYSPHFVASLVSRDAAVRRMFESRVDAPFVCDGFTRWVDGQYALGKPELGLSNWEHGRLLGRGGVLTGADLSAIRLVAHTESGAAR</sequence>
<evidence type="ECO:0000313" key="4">
    <source>
        <dbReference type="Proteomes" id="UP000277294"/>
    </source>
</evidence>
<dbReference type="PANTHER" id="PTHR11063">
    <property type="entry name" value="GLUTAMATE SEMIALDEHYDE DEHYDROGENASE"/>
    <property type="match status" value="1"/>
</dbReference>
<dbReference type="SUPFAM" id="SSF53720">
    <property type="entry name" value="ALDH-like"/>
    <property type="match status" value="1"/>
</dbReference>
<dbReference type="EMBL" id="UWPJ01000026">
    <property type="protein sequence ID" value="VCU71363.1"/>
    <property type="molecule type" value="Genomic_DNA"/>
</dbReference>
<accession>A0A3P4B508</accession>
<dbReference type="GO" id="GO:0004350">
    <property type="term" value="F:glutamate-5-semialdehyde dehydrogenase activity"/>
    <property type="evidence" value="ECO:0007669"/>
    <property type="project" value="UniProtKB-EC"/>
</dbReference>
<protein>
    <submittedName>
        <fullName evidence="3">Gamma-glutamyl phosphate reductase</fullName>
        <ecNumber evidence="3">1.2.1.41</ecNumber>
    </submittedName>
</protein>
<name>A0A3P4B508_9BURK</name>
<dbReference type="RefSeq" id="WP_124080842.1">
    <property type="nucleotide sequence ID" value="NZ_UWPJ01000026.1"/>
</dbReference>
<organism evidence="3 4">
    <name type="scientific">Pigmentiphaga humi</name>
    <dbReference type="NCBI Taxonomy" id="2478468"/>
    <lineage>
        <taxon>Bacteria</taxon>
        <taxon>Pseudomonadati</taxon>
        <taxon>Pseudomonadota</taxon>
        <taxon>Betaproteobacteria</taxon>
        <taxon>Burkholderiales</taxon>
        <taxon>Alcaligenaceae</taxon>
        <taxon>Pigmentiphaga</taxon>
    </lineage>
</organism>
<evidence type="ECO:0000313" key="3">
    <source>
        <dbReference type="EMBL" id="VCU71363.1"/>
    </source>
</evidence>
<dbReference type="Proteomes" id="UP000277294">
    <property type="component" value="Unassembled WGS sequence"/>
</dbReference>
<keyword evidence="1 3" id="KW-0560">Oxidoreductase</keyword>
<keyword evidence="4" id="KW-1185">Reference proteome</keyword>
<dbReference type="AlphaFoldDB" id="A0A3P4B508"/>
<gene>
    <name evidence="3" type="primary">proA_7</name>
    <name evidence="3" type="ORF">PIGHUM_03446</name>
</gene>
<dbReference type="Pfam" id="PF00171">
    <property type="entry name" value="Aldedh"/>
    <property type="match status" value="1"/>
</dbReference>
<dbReference type="InterPro" id="IPR016163">
    <property type="entry name" value="Ald_DH_C"/>
</dbReference>
<proteinExistence type="predicted"/>
<dbReference type="Gene3D" id="3.40.605.10">
    <property type="entry name" value="Aldehyde Dehydrogenase, Chain A, domain 1"/>
    <property type="match status" value="1"/>
</dbReference>
<dbReference type="InterPro" id="IPR016162">
    <property type="entry name" value="Ald_DH_N"/>
</dbReference>
<dbReference type="InterPro" id="IPR016161">
    <property type="entry name" value="Ald_DH/histidinol_DH"/>
</dbReference>
<dbReference type="Gene3D" id="3.40.309.10">
    <property type="entry name" value="Aldehyde Dehydrogenase, Chain A, domain 2"/>
    <property type="match status" value="1"/>
</dbReference>
<dbReference type="PANTHER" id="PTHR11063:SF8">
    <property type="entry name" value="DELTA-1-PYRROLINE-5-CARBOXYLATE SYNTHASE"/>
    <property type="match status" value="1"/>
</dbReference>
<feature type="domain" description="Aldehyde dehydrogenase" evidence="2">
    <location>
        <begin position="49"/>
        <end position="334"/>
    </location>
</feature>
<dbReference type="OrthoDB" id="6994211at2"/>
<dbReference type="InterPro" id="IPR015590">
    <property type="entry name" value="Aldehyde_DH_dom"/>
</dbReference>